<dbReference type="SUPFAM" id="SSF82829">
    <property type="entry name" value="MesJ substrate recognition domain-like"/>
    <property type="match status" value="1"/>
</dbReference>
<name>A0A377Q9Z6_9NEIS</name>
<keyword evidence="5 8" id="KW-0547">Nucleotide-binding</keyword>
<evidence type="ECO:0000256" key="3">
    <source>
        <dbReference type="ARBA" id="ARBA00022598"/>
    </source>
</evidence>
<dbReference type="NCBIfam" id="TIGR02433">
    <property type="entry name" value="lysidine_TilS_C"/>
    <property type="match status" value="1"/>
</dbReference>
<evidence type="ECO:0000256" key="4">
    <source>
        <dbReference type="ARBA" id="ARBA00022694"/>
    </source>
</evidence>
<dbReference type="SUPFAM" id="SSF56037">
    <property type="entry name" value="PheT/TilS domain"/>
    <property type="match status" value="1"/>
</dbReference>
<dbReference type="InterPro" id="IPR015262">
    <property type="entry name" value="tRNA_Ile_lys_synt_subst-bd"/>
</dbReference>
<dbReference type="GO" id="GO:0032267">
    <property type="term" value="F:tRNA(Ile)-lysidine synthase activity"/>
    <property type="evidence" value="ECO:0007669"/>
    <property type="project" value="UniProtKB-EC"/>
</dbReference>
<dbReference type="Pfam" id="PF11734">
    <property type="entry name" value="TilS_C"/>
    <property type="match status" value="1"/>
</dbReference>
<dbReference type="EMBL" id="UGHR01000001">
    <property type="protein sequence ID" value="STQ91702.1"/>
    <property type="molecule type" value="Genomic_DNA"/>
</dbReference>
<evidence type="ECO:0000313" key="13">
    <source>
        <dbReference type="Proteomes" id="UP000295794"/>
    </source>
</evidence>
<proteinExistence type="inferred from homology"/>
<comment type="domain">
    <text evidence="8">The N-terminal region contains the highly conserved SGGXDS motif, predicted to be a P-loop motif involved in ATP binding.</text>
</comment>
<gene>
    <name evidence="8 10" type="primary">tilS</name>
    <name evidence="11" type="ORF">EV682_12413</name>
    <name evidence="10" type="ORF">NCTC11159_02779</name>
</gene>
<evidence type="ECO:0000256" key="7">
    <source>
        <dbReference type="ARBA" id="ARBA00048539"/>
    </source>
</evidence>
<evidence type="ECO:0000313" key="11">
    <source>
        <dbReference type="EMBL" id="TCU81260.1"/>
    </source>
</evidence>
<dbReference type="GO" id="GO:0006400">
    <property type="term" value="P:tRNA modification"/>
    <property type="evidence" value="ECO:0007669"/>
    <property type="project" value="UniProtKB-UniRule"/>
</dbReference>
<dbReference type="PANTHER" id="PTHR43033">
    <property type="entry name" value="TRNA(ILE)-LYSIDINE SYNTHASE-RELATED"/>
    <property type="match status" value="1"/>
</dbReference>
<reference evidence="11 13" key="2">
    <citation type="submission" date="2019-03" db="EMBL/GenBank/DDBJ databases">
        <title>Genomic Encyclopedia of Type Strains, Phase IV (KMG-IV): sequencing the most valuable type-strain genomes for metagenomic binning, comparative biology and taxonomic classification.</title>
        <authorList>
            <person name="Goeker M."/>
        </authorList>
    </citation>
    <scope>NUCLEOTIDE SEQUENCE [LARGE SCALE GENOMIC DNA]</scope>
    <source>
        <strain evidence="11 13">DSM 3764</strain>
    </source>
</reference>
<reference evidence="10 12" key="1">
    <citation type="submission" date="2018-06" db="EMBL/GenBank/DDBJ databases">
        <authorList>
            <consortium name="Pathogen Informatics"/>
            <person name="Doyle S."/>
        </authorList>
    </citation>
    <scope>NUCLEOTIDE SEQUENCE [LARGE SCALE GENOMIC DNA]</scope>
    <source>
        <strain evidence="10 12">NCTC11159</strain>
    </source>
</reference>
<dbReference type="Pfam" id="PF09179">
    <property type="entry name" value="TilS"/>
    <property type="match status" value="1"/>
</dbReference>
<dbReference type="EC" id="6.3.4.19" evidence="8"/>
<evidence type="ECO:0000313" key="12">
    <source>
        <dbReference type="Proteomes" id="UP000255108"/>
    </source>
</evidence>
<keyword evidence="2 8" id="KW-0963">Cytoplasm</keyword>
<evidence type="ECO:0000256" key="8">
    <source>
        <dbReference type="HAMAP-Rule" id="MF_01161"/>
    </source>
</evidence>
<dbReference type="CDD" id="cd01992">
    <property type="entry name" value="TilS_N"/>
    <property type="match status" value="1"/>
</dbReference>
<evidence type="ECO:0000313" key="10">
    <source>
        <dbReference type="EMBL" id="STQ91702.1"/>
    </source>
</evidence>
<keyword evidence="13" id="KW-1185">Reference proteome</keyword>
<dbReference type="HAMAP" id="MF_01161">
    <property type="entry name" value="tRNA_Ile_lys_synt"/>
    <property type="match status" value="1"/>
</dbReference>
<dbReference type="EMBL" id="SMBT01000024">
    <property type="protein sequence ID" value="TCU81260.1"/>
    <property type="molecule type" value="Genomic_DNA"/>
</dbReference>
<evidence type="ECO:0000256" key="5">
    <source>
        <dbReference type="ARBA" id="ARBA00022741"/>
    </source>
</evidence>
<comment type="similarity">
    <text evidence="8">Belongs to the tRNA(Ile)-lysidine synthase family.</text>
</comment>
<evidence type="ECO:0000256" key="6">
    <source>
        <dbReference type="ARBA" id="ARBA00022840"/>
    </source>
</evidence>
<dbReference type="AlphaFoldDB" id="A0A377Q9Z6"/>
<evidence type="ECO:0000259" key="9">
    <source>
        <dbReference type="SMART" id="SM00977"/>
    </source>
</evidence>
<keyword evidence="6 8" id="KW-0067">ATP-binding</keyword>
<dbReference type="InterPro" id="IPR011063">
    <property type="entry name" value="TilS/TtcA_N"/>
</dbReference>
<dbReference type="InterPro" id="IPR012094">
    <property type="entry name" value="tRNA_Ile_lys_synt"/>
</dbReference>
<dbReference type="SUPFAM" id="SSF52402">
    <property type="entry name" value="Adenine nucleotide alpha hydrolases-like"/>
    <property type="match status" value="1"/>
</dbReference>
<dbReference type="Proteomes" id="UP000255108">
    <property type="component" value="Unassembled WGS sequence"/>
</dbReference>
<feature type="domain" description="Lysidine-tRNA(Ile) synthetase C-terminal" evidence="9">
    <location>
        <begin position="363"/>
        <end position="435"/>
    </location>
</feature>
<dbReference type="Proteomes" id="UP000295794">
    <property type="component" value="Unassembled WGS sequence"/>
</dbReference>
<evidence type="ECO:0000256" key="1">
    <source>
        <dbReference type="ARBA" id="ARBA00004496"/>
    </source>
</evidence>
<dbReference type="Gene3D" id="1.20.59.20">
    <property type="match status" value="1"/>
</dbReference>
<keyword evidence="3 8" id="KW-0436">Ligase</keyword>
<dbReference type="GO" id="GO:0005737">
    <property type="term" value="C:cytoplasm"/>
    <property type="evidence" value="ECO:0007669"/>
    <property type="project" value="UniProtKB-SubCell"/>
</dbReference>
<dbReference type="PANTHER" id="PTHR43033:SF1">
    <property type="entry name" value="TRNA(ILE)-LYSIDINE SYNTHASE-RELATED"/>
    <property type="match status" value="1"/>
</dbReference>
<comment type="function">
    <text evidence="8">Ligates lysine onto the cytidine present at position 34 of the AUA codon-specific tRNA(Ile) that contains the anticodon CAU, in an ATP-dependent manner. Cytidine is converted to lysidine, thus changing the amino acid specificity of the tRNA from methionine to isoleucine.</text>
</comment>
<feature type="binding site" evidence="8">
    <location>
        <begin position="34"/>
        <end position="39"/>
    </location>
    <ligand>
        <name>ATP</name>
        <dbReference type="ChEBI" id="CHEBI:30616"/>
    </ligand>
</feature>
<comment type="subcellular location">
    <subcellularLocation>
        <location evidence="1 8">Cytoplasm</location>
    </subcellularLocation>
</comment>
<evidence type="ECO:0000256" key="2">
    <source>
        <dbReference type="ARBA" id="ARBA00022490"/>
    </source>
</evidence>
<dbReference type="GO" id="GO:0005524">
    <property type="term" value="F:ATP binding"/>
    <property type="evidence" value="ECO:0007669"/>
    <property type="project" value="UniProtKB-UniRule"/>
</dbReference>
<dbReference type="InterPro" id="IPR012795">
    <property type="entry name" value="tRNA_Ile_lys_synt_N"/>
</dbReference>
<dbReference type="Pfam" id="PF01171">
    <property type="entry name" value="ATP_bind_3"/>
    <property type="match status" value="1"/>
</dbReference>
<protein>
    <recommendedName>
        <fullName evidence="8">tRNA(Ile)-lysidine synthase</fullName>
        <ecNumber evidence="8">6.3.4.19</ecNumber>
    </recommendedName>
    <alternativeName>
        <fullName evidence="8">tRNA(Ile)-2-lysyl-cytidine synthase</fullName>
    </alternativeName>
    <alternativeName>
        <fullName evidence="8">tRNA(Ile)-lysidine synthetase</fullName>
    </alternativeName>
</protein>
<dbReference type="RefSeq" id="WP_115227882.1">
    <property type="nucleotide sequence ID" value="NZ_CAWOLO010000024.1"/>
</dbReference>
<keyword evidence="4 8" id="KW-0819">tRNA processing</keyword>
<dbReference type="SMART" id="SM00977">
    <property type="entry name" value="TilS_C"/>
    <property type="match status" value="1"/>
</dbReference>
<accession>A0A377Q9Z6</accession>
<dbReference type="OrthoDB" id="9807403at2"/>
<organism evidence="10 12">
    <name type="scientific">Iodobacter fluviatilis</name>
    <dbReference type="NCBI Taxonomy" id="537"/>
    <lineage>
        <taxon>Bacteria</taxon>
        <taxon>Pseudomonadati</taxon>
        <taxon>Pseudomonadota</taxon>
        <taxon>Betaproteobacteria</taxon>
        <taxon>Neisseriales</taxon>
        <taxon>Chitinibacteraceae</taxon>
        <taxon>Iodobacter</taxon>
    </lineage>
</organism>
<dbReference type="InterPro" id="IPR012796">
    <property type="entry name" value="Lysidine-tRNA-synth_C"/>
</dbReference>
<comment type="catalytic activity">
    <reaction evidence="7 8">
        <text>cytidine(34) in tRNA(Ile2) + L-lysine + ATP = lysidine(34) in tRNA(Ile2) + AMP + diphosphate + H(+)</text>
        <dbReference type="Rhea" id="RHEA:43744"/>
        <dbReference type="Rhea" id="RHEA-COMP:10625"/>
        <dbReference type="Rhea" id="RHEA-COMP:10670"/>
        <dbReference type="ChEBI" id="CHEBI:15378"/>
        <dbReference type="ChEBI" id="CHEBI:30616"/>
        <dbReference type="ChEBI" id="CHEBI:32551"/>
        <dbReference type="ChEBI" id="CHEBI:33019"/>
        <dbReference type="ChEBI" id="CHEBI:82748"/>
        <dbReference type="ChEBI" id="CHEBI:83665"/>
        <dbReference type="ChEBI" id="CHEBI:456215"/>
        <dbReference type="EC" id="6.3.4.19"/>
    </reaction>
</comment>
<dbReference type="NCBIfam" id="TIGR02432">
    <property type="entry name" value="lysidine_TilS_N"/>
    <property type="match status" value="1"/>
</dbReference>
<dbReference type="InterPro" id="IPR014729">
    <property type="entry name" value="Rossmann-like_a/b/a_fold"/>
</dbReference>
<sequence>MHKPLSLKSGSLLERVEQKLSRFLPHSTLCVALSGGLDSVVLLHLLAAIRQRRPFVLRAIHVHHGLSPNADAWAQFAFDYAASLGVECAVERVSLAPYLKQGVEGAARSARYAVFARQNCDVMLLAQHCDDQAETVLLNMLRGSGLRGLAAMPEYRPLNQHMGVLRPLLGMARAELARYAAGQGLAWVEDESNFDSKYDRNFLRNEVFPRLNTVWPSAGATLARVAQHASEADALLLEVAMADFAVCVQDNVFDVSVALSELRLRNVLRYWLVQGGVQLDARAFEELIRTALFSAVDAQPVLVWRQRAVRRYRQRLYITQAKVGLIEPVALPWQAEMNLKSGCLSWCGAEEGIDLERLRRGRLELRPRIGGECMRLTAHGPRKTLKQLYQEAGIPPWMRLSTPLIYLDGELAAVPGLGVDAGFRAAGGQGLVPCWRPAV</sequence>
<dbReference type="Gene3D" id="3.40.50.620">
    <property type="entry name" value="HUPs"/>
    <property type="match status" value="1"/>
</dbReference>